<accession>A0A512B4R9</accession>
<proteinExistence type="predicted"/>
<keyword evidence="1" id="KW-0472">Membrane</keyword>
<feature type="transmembrane region" description="Helical" evidence="1">
    <location>
        <begin position="5"/>
        <end position="23"/>
    </location>
</feature>
<evidence type="ECO:0008006" key="4">
    <source>
        <dbReference type="Google" id="ProtNLM"/>
    </source>
</evidence>
<keyword evidence="3" id="KW-1185">Reference proteome</keyword>
<evidence type="ECO:0000313" key="2">
    <source>
        <dbReference type="EMBL" id="GEO06963.1"/>
    </source>
</evidence>
<dbReference type="Pfam" id="PF15071">
    <property type="entry name" value="TMEM220"/>
    <property type="match status" value="1"/>
</dbReference>
<reference evidence="2 3" key="1">
    <citation type="submission" date="2019-07" db="EMBL/GenBank/DDBJ databases">
        <title>Whole genome shotgun sequence of Adhaeribacter aerolatus NBRC 106133.</title>
        <authorList>
            <person name="Hosoyama A."/>
            <person name="Uohara A."/>
            <person name="Ohji S."/>
            <person name="Ichikawa N."/>
        </authorList>
    </citation>
    <scope>NUCLEOTIDE SEQUENCE [LARGE SCALE GENOMIC DNA]</scope>
    <source>
        <strain evidence="2 3">NBRC 106133</strain>
    </source>
</reference>
<protein>
    <recommendedName>
        <fullName evidence="4">Transmembrane protein</fullName>
    </recommendedName>
</protein>
<evidence type="ECO:0000313" key="3">
    <source>
        <dbReference type="Proteomes" id="UP000321532"/>
    </source>
</evidence>
<sequence length="123" mass="14202">MAIRVFAIIMALVFVTFAVVQYNDPDPHIWIPIYLLPAILSLVMWRIKNNRPFLLLSILLVAALFYFAGAIYQWPAHWEGVALKNGMKTINIEEGRESLGLGIVFITLFIYWLVLHFRTPVKQ</sequence>
<dbReference type="AlphaFoldDB" id="A0A512B4R9"/>
<organism evidence="2 3">
    <name type="scientific">Adhaeribacter aerolatus</name>
    <dbReference type="NCBI Taxonomy" id="670289"/>
    <lineage>
        <taxon>Bacteria</taxon>
        <taxon>Pseudomonadati</taxon>
        <taxon>Bacteroidota</taxon>
        <taxon>Cytophagia</taxon>
        <taxon>Cytophagales</taxon>
        <taxon>Hymenobacteraceae</taxon>
        <taxon>Adhaeribacter</taxon>
    </lineage>
</organism>
<feature type="transmembrane region" description="Helical" evidence="1">
    <location>
        <begin position="29"/>
        <end position="47"/>
    </location>
</feature>
<comment type="caution">
    <text evidence="2">The sequence shown here is derived from an EMBL/GenBank/DDBJ whole genome shotgun (WGS) entry which is preliminary data.</text>
</comment>
<dbReference type="Proteomes" id="UP000321532">
    <property type="component" value="Unassembled WGS sequence"/>
</dbReference>
<dbReference type="RefSeq" id="WP_146904146.1">
    <property type="nucleotide sequence ID" value="NZ_BJYS01000047.1"/>
</dbReference>
<evidence type="ECO:0000256" key="1">
    <source>
        <dbReference type="SAM" id="Phobius"/>
    </source>
</evidence>
<name>A0A512B4R9_9BACT</name>
<keyword evidence="1" id="KW-1133">Transmembrane helix</keyword>
<feature type="transmembrane region" description="Helical" evidence="1">
    <location>
        <begin position="54"/>
        <end position="74"/>
    </location>
</feature>
<keyword evidence="1" id="KW-0812">Transmembrane</keyword>
<dbReference type="PANTHER" id="PTHR34262:SF1">
    <property type="entry name" value="TRANSMEMBRANE PROTEIN 220"/>
    <property type="match status" value="1"/>
</dbReference>
<dbReference type="EMBL" id="BJYS01000047">
    <property type="protein sequence ID" value="GEO06963.1"/>
    <property type="molecule type" value="Genomic_DNA"/>
</dbReference>
<gene>
    <name evidence="2" type="ORF">AAE02nite_46270</name>
</gene>
<dbReference type="InterPro" id="IPR029377">
    <property type="entry name" value="TMEM220"/>
</dbReference>
<feature type="transmembrane region" description="Helical" evidence="1">
    <location>
        <begin position="99"/>
        <end position="117"/>
    </location>
</feature>
<dbReference type="PANTHER" id="PTHR34262">
    <property type="entry name" value="TRANSMEMBRANE PROTEIN 220"/>
    <property type="match status" value="1"/>
</dbReference>
<dbReference type="OrthoDB" id="329078at2"/>